<dbReference type="EMBL" id="FNTV01000001">
    <property type="protein sequence ID" value="SEE20358.1"/>
    <property type="molecule type" value="Genomic_DNA"/>
</dbReference>
<gene>
    <name evidence="1" type="ORF">SAMN04489740_0874</name>
</gene>
<reference evidence="1 2" key="1">
    <citation type="submission" date="2016-10" db="EMBL/GenBank/DDBJ databases">
        <authorList>
            <person name="de Groot N.N."/>
        </authorList>
    </citation>
    <scope>NUCLEOTIDE SEQUENCE [LARGE SCALE GENOMIC DNA]</scope>
    <source>
        <strain evidence="1 2">DSM 22274</strain>
    </source>
</reference>
<protein>
    <recommendedName>
        <fullName evidence="3">DNA primase/polymerase bifunctional N-terminal domain-containing protein</fullName>
    </recommendedName>
</protein>
<accession>A0A1H5GZA5</accession>
<evidence type="ECO:0000313" key="1">
    <source>
        <dbReference type="EMBL" id="SEE20358.1"/>
    </source>
</evidence>
<name>A0A1H5GZA5_9MICC</name>
<organism evidence="1 2">
    <name type="scientific">Arthrobacter alpinus</name>
    <dbReference type="NCBI Taxonomy" id="656366"/>
    <lineage>
        <taxon>Bacteria</taxon>
        <taxon>Bacillati</taxon>
        <taxon>Actinomycetota</taxon>
        <taxon>Actinomycetes</taxon>
        <taxon>Micrococcales</taxon>
        <taxon>Micrococcaceae</taxon>
        <taxon>Arthrobacter</taxon>
    </lineage>
</organism>
<dbReference type="Proteomes" id="UP000182725">
    <property type="component" value="Unassembled WGS sequence"/>
</dbReference>
<evidence type="ECO:0008006" key="3">
    <source>
        <dbReference type="Google" id="ProtNLM"/>
    </source>
</evidence>
<proteinExistence type="predicted"/>
<evidence type="ECO:0000313" key="2">
    <source>
        <dbReference type="Proteomes" id="UP000182725"/>
    </source>
</evidence>
<sequence>MGSRTCAGCGEPINLRRAGAVTCSARCRKRVSRRPAHPVEMTSRARWVRRADDKRPLTISGTAGSSTNSRTWATYEDAVASSAGVGLGFVLNGDGIGVIDLDHAIVDGVILPWAAEILAANPGTFAEVSQSGEGVHIWGLLAAGRGRKIRDGRNVEFYSTGRYVALGTPVAGTTAALLPLNLPAHKIGVSIT</sequence>
<dbReference type="AlphaFoldDB" id="A0A1H5GZA5"/>